<evidence type="ECO:0000313" key="1">
    <source>
        <dbReference type="EMBL" id="MBX20708.1"/>
    </source>
</evidence>
<accession>A0A2P2LRV8</accession>
<dbReference type="EMBL" id="GGEC01040224">
    <property type="protein sequence ID" value="MBX20708.1"/>
    <property type="molecule type" value="Transcribed_RNA"/>
</dbReference>
<protein>
    <submittedName>
        <fullName evidence="1">Uncharacterized protein</fullName>
    </submittedName>
</protein>
<dbReference type="AlphaFoldDB" id="A0A2P2LRV8"/>
<name>A0A2P2LRV8_RHIMU</name>
<sequence>MPSRLNPFTQHLIEVPFSHHVPPSPQNHLKKSIITLNTPLHTQFLHSIKYLDSLLNYTSLTIAINQQYKKILIPLNTFLRHI</sequence>
<reference evidence="1" key="1">
    <citation type="submission" date="2018-02" db="EMBL/GenBank/DDBJ databases">
        <title>Rhizophora mucronata_Transcriptome.</title>
        <authorList>
            <person name="Meera S.P."/>
            <person name="Sreeshan A."/>
            <person name="Augustine A."/>
        </authorList>
    </citation>
    <scope>NUCLEOTIDE SEQUENCE</scope>
    <source>
        <tissue evidence="1">Leaf</tissue>
    </source>
</reference>
<proteinExistence type="predicted"/>
<organism evidence="1">
    <name type="scientific">Rhizophora mucronata</name>
    <name type="common">Asiatic mangrove</name>
    <dbReference type="NCBI Taxonomy" id="61149"/>
    <lineage>
        <taxon>Eukaryota</taxon>
        <taxon>Viridiplantae</taxon>
        <taxon>Streptophyta</taxon>
        <taxon>Embryophyta</taxon>
        <taxon>Tracheophyta</taxon>
        <taxon>Spermatophyta</taxon>
        <taxon>Magnoliopsida</taxon>
        <taxon>eudicotyledons</taxon>
        <taxon>Gunneridae</taxon>
        <taxon>Pentapetalae</taxon>
        <taxon>rosids</taxon>
        <taxon>fabids</taxon>
        <taxon>Malpighiales</taxon>
        <taxon>Rhizophoraceae</taxon>
        <taxon>Rhizophora</taxon>
    </lineage>
</organism>